<evidence type="ECO:0000313" key="5">
    <source>
        <dbReference type="Proteomes" id="UP000536773"/>
    </source>
</evidence>
<feature type="domain" description="Phage tail fibre protein N-terminal" evidence="2">
    <location>
        <begin position="6"/>
        <end position="156"/>
    </location>
</feature>
<evidence type="ECO:0000256" key="1">
    <source>
        <dbReference type="SAM" id="MobiDB-lite"/>
    </source>
</evidence>
<reference evidence="4 5" key="1">
    <citation type="submission" date="2020-04" db="EMBL/GenBank/DDBJ databases">
        <authorList>
            <person name="Hitch T.C.A."/>
            <person name="Wylensek D."/>
            <person name="Clavel T."/>
        </authorList>
    </citation>
    <scope>NUCLEOTIDE SEQUENCE [LARGE SCALE GENOMIC DNA]</scope>
    <source>
        <strain evidence="4 5">WCA-386-APC-2A</strain>
    </source>
</reference>
<gene>
    <name evidence="4" type="ORF">HG933_02275</name>
</gene>
<dbReference type="InterPro" id="IPR022225">
    <property type="entry name" value="Phage_tail_fibre_N"/>
</dbReference>
<feature type="region of interest" description="Disordered" evidence="1">
    <location>
        <begin position="268"/>
        <end position="302"/>
    </location>
</feature>
<dbReference type="RefSeq" id="WP_169013142.1">
    <property type="nucleotide sequence ID" value="NZ_JABBJH010000002.1"/>
</dbReference>
<protein>
    <submittedName>
        <fullName evidence="4">Uncharacterized protein</fullName>
    </submittedName>
</protein>
<dbReference type="Pfam" id="PF12571">
    <property type="entry name" value="Phage_tail_fib"/>
    <property type="match status" value="1"/>
</dbReference>
<evidence type="ECO:0000259" key="3">
    <source>
        <dbReference type="Pfam" id="PF21939"/>
    </source>
</evidence>
<feature type="domain" description="Baseplate structural protein Gp10 C-terminal" evidence="3">
    <location>
        <begin position="200"/>
        <end position="302"/>
    </location>
</feature>
<proteinExistence type="predicted"/>
<accession>A0A848ERX0</accession>
<organism evidence="4 5">
    <name type="scientific">Megasphaera elsdenii</name>
    <dbReference type="NCBI Taxonomy" id="907"/>
    <lineage>
        <taxon>Bacteria</taxon>
        <taxon>Bacillati</taxon>
        <taxon>Bacillota</taxon>
        <taxon>Negativicutes</taxon>
        <taxon>Veillonellales</taxon>
        <taxon>Veillonellaceae</taxon>
        <taxon>Megasphaera</taxon>
    </lineage>
</organism>
<dbReference type="AlphaFoldDB" id="A0A848ERX0"/>
<feature type="compositionally biased region" description="Low complexity" evidence="1">
    <location>
        <begin position="278"/>
        <end position="299"/>
    </location>
</feature>
<evidence type="ECO:0000313" key="4">
    <source>
        <dbReference type="EMBL" id="NMK38230.1"/>
    </source>
</evidence>
<dbReference type="EMBL" id="JABBJH010000002">
    <property type="protein sequence ID" value="NMK38230.1"/>
    <property type="molecule type" value="Genomic_DNA"/>
</dbReference>
<dbReference type="Proteomes" id="UP000536773">
    <property type="component" value="Unassembled WGS sequence"/>
</dbReference>
<comment type="caution">
    <text evidence="4">The sequence shown here is derived from an EMBL/GenBank/DDBJ whole genome shotgun (WGS) entry which is preliminary data.</text>
</comment>
<sequence>MAKYNDIVVTNNGLDMIAESETAKPLIFTKIQLGDGQLTEVDDIKQFTALKHPCMNGVIHDIETGTAHGQATIVSIIDNSTLDKGFFAREVGVFAKVGTDGTEKLYAYTNGGNYVDYMPDKTTPVSENKVVITLVTANAGNIQAIIDKSKIYATRQEVEDDFDTHNVDPNAHANIIKKMQDVIAKLDTVYEKQQNLYKDIFHIGATYISFDKTNPGTWMTGTTWELTGQGRTIVGAGTADSGNAYVAGSKGGAETNTLAVENMPPHAFKGTTDKSGSHTHTGSTSTGGNHTHNGNTAYNGDHRHFIANTDENAGAILNSNTHLERWYKYDSYEDFRLWGTGSEATIGLTSQNGNHNHTFTTNEAGNHNHTFTTATNGEHTHTFKTETLGSGKAVNNMQPYVVTYIWRRIA</sequence>
<evidence type="ECO:0000259" key="2">
    <source>
        <dbReference type="Pfam" id="PF12571"/>
    </source>
</evidence>
<dbReference type="InterPro" id="IPR053827">
    <property type="entry name" value="Gp10_C"/>
</dbReference>
<name>A0A848ERX0_MEGEL</name>
<dbReference type="Pfam" id="PF21939">
    <property type="entry name" value="Gp10_C"/>
    <property type="match status" value="1"/>
</dbReference>